<dbReference type="NCBIfam" id="TIGR00466">
    <property type="entry name" value="kdsB"/>
    <property type="match status" value="1"/>
</dbReference>
<dbReference type="InterPro" id="IPR004528">
    <property type="entry name" value="KdsB"/>
</dbReference>
<proteinExistence type="predicted"/>
<evidence type="ECO:0000256" key="2">
    <source>
        <dbReference type="ARBA" id="ARBA00022695"/>
    </source>
</evidence>
<dbReference type="NCBIfam" id="NF003952">
    <property type="entry name" value="PRK05450.1-5"/>
    <property type="match status" value="1"/>
</dbReference>
<organism evidence="4 5">
    <name type="scientific">Candidatus Trichorickettsia mobilis</name>
    <dbReference type="NCBI Taxonomy" id="1346319"/>
    <lineage>
        <taxon>Bacteria</taxon>
        <taxon>Pseudomonadati</taxon>
        <taxon>Pseudomonadota</taxon>
        <taxon>Alphaproteobacteria</taxon>
        <taxon>Rickettsiales</taxon>
        <taxon>Rickettsiaceae</taxon>
        <taxon>Rickettsieae</taxon>
        <taxon>Candidatus Trichorickettsia</taxon>
    </lineage>
</organism>
<evidence type="ECO:0000313" key="4">
    <source>
        <dbReference type="EMBL" id="WPY01074.1"/>
    </source>
</evidence>
<dbReference type="NCBIfam" id="NF003948">
    <property type="entry name" value="PRK05450.1-1"/>
    <property type="match status" value="1"/>
</dbReference>
<name>A0ABZ0UVY6_9RICK</name>
<dbReference type="CDD" id="cd02517">
    <property type="entry name" value="CMP-KDO-Synthetase"/>
    <property type="match status" value="1"/>
</dbReference>
<sequence length="245" mass="27246">MYTSNVAVIIPSRLGSERLKQKPLQLIGDKSMIAHVVNQVQATGLKNIYVATDSELVANEVIAAGGKYIMTNTDCTSGTDRVYEALQNLDHQQQLKYVINVQGDMPFIKASVILNVIAYLKKSQYGIVTPVAKVGIDVANSSSNVKVVVDNNYKALYFSRSMIPFGATEFLYHIGIYGFRKDTLEKFVKLPQSALEIQEKLEQLRALQHDIDIGICYVDDIPISVDTIDDLNKAIEHYNLLKSTS</sequence>
<dbReference type="GO" id="GO:0016779">
    <property type="term" value="F:nucleotidyltransferase activity"/>
    <property type="evidence" value="ECO:0007669"/>
    <property type="project" value="UniProtKB-KW"/>
</dbReference>
<dbReference type="PANTHER" id="PTHR42866:SF2">
    <property type="entry name" value="3-DEOXY-MANNO-OCTULOSONATE CYTIDYLYLTRANSFERASE, MITOCHONDRIAL"/>
    <property type="match status" value="1"/>
</dbReference>
<evidence type="ECO:0000256" key="3">
    <source>
        <dbReference type="ARBA" id="ARBA00022985"/>
    </source>
</evidence>
<dbReference type="PANTHER" id="PTHR42866">
    <property type="entry name" value="3-DEOXY-MANNO-OCTULOSONATE CYTIDYLYLTRANSFERASE"/>
    <property type="match status" value="1"/>
</dbReference>
<gene>
    <name evidence="4" type="ORF">Trichorick_00969</name>
</gene>
<reference evidence="4 5" key="1">
    <citation type="submission" date="2022-10" db="EMBL/GenBank/DDBJ databases">
        <title>Host association and intracellularity evolved multiple times independently in the Rickettsiales.</title>
        <authorList>
            <person name="Castelli M."/>
            <person name="Nardi T."/>
            <person name="Gammuto L."/>
            <person name="Bellinzona G."/>
            <person name="Sabaneyeva E."/>
            <person name="Potekhin A."/>
            <person name="Serra V."/>
            <person name="Petroni G."/>
            <person name="Sassera D."/>
        </authorList>
    </citation>
    <scope>NUCLEOTIDE SEQUENCE [LARGE SCALE GENOMIC DNA]</scope>
    <source>
        <strain evidence="4 5">Kr 154-4</strain>
    </source>
</reference>
<protein>
    <submittedName>
        <fullName evidence="4">3-deoxy-manno-octulosonate cytidylyltransferase</fullName>
    </submittedName>
</protein>
<dbReference type="EMBL" id="CP112932">
    <property type="protein sequence ID" value="WPY01074.1"/>
    <property type="molecule type" value="Genomic_DNA"/>
</dbReference>
<dbReference type="SUPFAM" id="SSF53448">
    <property type="entry name" value="Nucleotide-diphospho-sugar transferases"/>
    <property type="match status" value="1"/>
</dbReference>
<evidence type="ECO:0000313" key="5">
    <source>
        <dbReference type="Proteomes" id="UP001326613"/>
    </source>
</evidence>
<dbReference type="InterPro" id="IPR029044">
    <property type="entry name" value="Nucleotide-diphossugar_trans"/>
</dbReference>
<keyword evidence="3" id="KW-0448">Lipopolysaccharide biosynthesis</keyword>
<evidence type="ECO:0000256" key="1">
    <source>
        <dbReference type="ARBA" id="ARBA00022679"/>
    </source>
</evidence>
<dbReference type="Gene3D" id="3.90.550.10">
    <property type="entry name" value="Spore Coat Polysaccharide Biosynthesis Protein SpsA, Chain A"/>
    <property type="match status" value="1"/>
</dbReference>
<accession>A0ABZ0UVY6</accession>
<dbReference type="Proteomes" id="UP001326613">
    <property type="component" value="Chromosome"/>
</dbReference>
<keyword evidence="2 4" id="KW-0548">Nucleotidyltransferase</keyword>
<dbReference type="Pfam" id="PF02348">
    <property type="entry name" value="CTP_transf_3"/>
    <property type="match status" value="1"/>
</dbReference>
<keyword evidence="1" id="KW-0808">Transferase</keyword>
<keyword evidence="5" id="KW-1185">Reference proteome</keyword>
<dbReference type="InterPro" id="IPR003329">
    <property type="entry name" value="Cytidylyl_trans"/>
</dbReference>
<dbReference type="RefSeq" id="WP_323737880.1">
    <property type="nucleotide sequence ID" value="NZ_CP112932.1"/>
</dbReference>